<dbReference type="GO" id="GO:0000155">
    <property type="term" value="F:phosphorelay sensor kinase activity"/>
    <property type="evidence" value="ECO:0007669"/>
    <property type="project" value="InterPro"/>
</dbReference>
<feature type="region of interest" description="Disordered" evidence="18">
    <location>
        <begin position="787"/>
        <end position="810"/>
    </location>
</feature>
<protein>
    <recommendedName>
        <fullName evidence="3">histidine kinase</fullName>
        <ecNumber evidence="3">2.7.13.3</ecNumber>
    </recommendedName>
</protein>
<evidence type="ECO:0000256" key="7">
    <source>
        <dbReference type="ARBA" id="ARBA00022679"/>
    </source>
</evidence>
<evidence type="ECO:0000256" key="11">
    <source>
        <dbReference type="ARBA" id="ARBA00022840"/>
    </source>
</evidence>
<dbReference type="Pfam" id="PF01627">
    <property type="entry name" value="Hpt"/>
    <property type="match status" value="1"/>
</dbReference>
<dbReference type="InterPro" id="IPR001789">
    <property type="entry name" value="Sig_transdc_resp-reg_receiver"/>
</dbReference>
<dbReference type="SUPFAM" id="SSF55874">
    <property type="entry name" value="ATPase domain of HSP90 chaperone/DNA topoisomerase II/histidine kinase"/>
    <property type="match status" value="1"/>
</dbReference>
<feature type="coiled-coil region" evidence="17">
    <location>
        <begin position="249"/>
        <end position="287"/>
    </location>
</feature>
<dbReference type="Pfam" id="PF00672">
    <property type="entry name" value="HAMP"/>
    <property type="match status" value="1"/>
</dbReference>
<evidence type="ECO:0000256" key="2">
    <source>
        <dbReference type="ARBA" id="ARBA00004429"/>
    </source>
</evidence>
<evidence type="ECO:0000256" key="5">
    <source>
        <dbReference type="ARBA" id="ARBA00022519"/>
    </source>
</evidence>
<keyword evidence="11" id="KW-0067">ATP-binding</keyword>
<keyword evidence="17" id="KW-0175">Coiled coil</keyword>
<comment type="caution">
    <text evidence="16">Lacks conserved residue(s) required for the propagation of feature annotation.</text>
</comment>
<dbReference type="InterPro" id="IPR003660">
    <property type="entry name" value="HAMP_dom"/>
</dbReference>
<keyword evidence="7 24" id="KW-0808">Transferase</keyword>
<feature type="domain" description="Response regulatory" evidence="21">
    <location>
        <begin position="664"/>
        <end position="780"/>
    </location>
</feature>
<dbReference type="PROSITE" id="PS50885">
    <property type="entry name" value="HAMP"/>
    <property type="match status" value="1"/>
</dbReference>
<evidence type="ECO:0000256" key="13">
    <source>
        <dbReference type="ARBA" id="ARBA00023012"/>
    </source>
</evidence>
<dbReference type="AlphaFoldDB" id="A0A8I2B5H4"/>
<dbReference type="SMART" id="SM00304">
    <property type="entry name" value="HAMP"/>
    <property type="match status" value="1"/>
</dbReference>
<evidence type="ECO:0000256" key="4">
    <source>
        <dbReference type="ARBA" id="ARBA00022475"/>
    </source>
</evidence>
<dbReference type="PANTHER" id="PTHR45339:SF1">
    <property type="entry name" value="HYBRID SIGNAL TRANSDUCTION HISTIDINE KINASE J"/>
    <property type="match status" value="1"/>
</dbReference>
<dbReference type="SMART" id="SM00387">
    <property type="entry name" value="HATPase_c"/>
    <property type="match status" value="1"/>
</dbReference>
<dbReference type="Pfam" id="PF00072">
    <property type="entry name" value="Response_reg"/>
    <property type="match status" value="1"/>
</dbReference>
<gene>
    <name evidence="24" type="primary">barA</name>
    <name evidence="24" type="ORF">J2R62_12230</name>
</gene>
<dbReference type="SMART" id="SM00448">
    <property type="entry name" value="REC"/>
    <property type="match status" value="1"/>
</dbReference>
<feature type="modified residue" description="4-aspartylphosphate" evidence="16">
    <location>
        <position position="713"/>
    </location>
</feature>
<dbReference type="Gene3D" id="1.10.287.130">
    <property type="match status" value="1"/>
</dbReference>
<keyword evidence="5" id="KW-0997">Cell inner membrane</keyword>
<feature type="domain" description="HAMP" evidence="22">
    <location>
        <begin position="198"/>
        <end position="250"/>
    </location>
</feature>
<evidence type="ECO:0000259" key="20">
    <source>
        <dbReference type="PROSITE" id="PS50109"/>
    </source>
</evidence>
<sequence>MTNYGLRARVITMTLAPTLIIGLLLSAFFVVNRYRDLEQQLIDEGTAIIEPLSVSTEYAMTFRNRESVKQLINLLHRRHSNIVRSIAVFDADNRLFVTSNFHRNFSVLQLEDASHIPLQVMLSRQDQMLIIRTPIFADATLSDAATSDPDKTRPLGYIAVELDVRPMELQQYQEIGAALGMLVFCLIIAGVFAYRLMRVVTVPITHMVHTVDQIRRGQLDSRVEGKMLGELDMLKNGINSMAVSLTAYHEEMQQSIDQATSDLRETLEQMEIQNVELDLAKKRAQEAARIKSEFLANMSHELRTPLNGVIGFTRQMLKTRLSPSQTDYLQTIERSANNLLTIINDILDFSKLEAGKLVLEQIPFGVRDTIDEVMLLLAPNAHEKGIELTLTLSQEVPEYVVGDPLRIQQILTNLIGNAIKFTEHGNIDVQIEQRSRTPGSVELLLQVKDTGIGISERQQAQLFQAFRQADASISRRYGGTGLGLVITQKLVKEMGGEIGFQSRLHKGSSFWFTVPLALTESAHHDAPKLQSLQGQHILLIEPNENAAQAVMSMFEHQPVHIEHADSLASAPPEKVEIVLLCFAATLTHDTASMVQQIRVARRYAGRVVIGLPSKDLNIADELVQAGAEACLTKPLARTRLFHTLQDGCLVALPDQVLTPKLPLRVMAVDDNPANLKLIGTLLGEMVEQTVLCSSGQEALQQAGQHAFDIILMDIQMPEMDGIRTSELIRQLQNNADTPIVAVTAHAMSGERERLLAAGMDDYLTKPIDESMLQRIMALHTGQGLRQATLTSSQPLTEPSPSTALALPEPSTVTPTSLVAPAVAVTPVAPSGAENVSLSWPLALQQAGGKDDLARELLQMLLDFLNEIEQQVNAVLNDQPVTDITASIHTLHGSCSYSGVPRLKKLCRELEQQLRHGVAPAELEPEWLELLDEIANVRHEAAEVLS</sequence>
<keyword evidence="6 16" id="KW-0597">Phosphoprotein</keyword>
<dbReference type="SMART" id="SM00388">
    <property type="entry name" value="HisKA"/>
    <property type="match status" value="1"/>
</dbReference>
<evidence type="ECO:0000256" key="3">
    <source>
        <dbReference type="ARBA" id="ARBA00012438"/>
    </source>
</evidence>
<reference evidence="24" key="1">
    <citation type="submission" date="2021-03" db="EMBL/GenBank/DDBJ databases">
        <title>Plesiomonas shigelloides zfcc0051, isolated from zebrafish feces.</title>
        <authorList>
            <person name="Vanderhoek Z."/>
            <person name="Gaulke C."/>
        </authorList>
    </citation>
    <scope>NUCLEOTIDE SEQUENCE</scope>
    <source>
        <strain evidence="24">Zfcc0051</strain>
    </source>
</reference>
<dbReference type="SMART" id="SM00073">
    <property type="entry name" value="HPT"/>
    <property type="match status" value="1"/>
</dbReference>
<evidence type="ECO:0000256" key="10">
    <source>
        <dbReference type="ARBA" id="ARBA00022777"/>
    </source>
</evidence>
<organism evidence="24 25">
    <name type="scientific">Plesiomonas shigelloides</name>
    <name type="common">Aeromonas shigelloides</name>
    <dbReference type="NCBI Taxonomy" id="703"/>
    <lineage>
        <taxon>Bacteria</taxon>
        <taxon>Pseudomonadati</taxon>
        <taxon>Pseudomonadota</taxon>
        <taxon>Gammaproteobacteria</taxon>
        <taxon>Enterobacterales</taxon>
        <taxon>Enterobacteriaceae</taxon>
        <taxon>Plesiomonas</taxon>
    </lineage>
</organism>
<evidence type="ECO:0000256" key="17">
    <source>
        <dbReference type="SAM" id="Coils"/>
    </source>
</evidence>
<dbReference type="RefSeq" id="WP_207542305.1">
    <property type="nucleotide sequence ID" value="NZ_JAFNAA010000013.1"/>
</dbReference>
<dbReference type="InterPro" id="IPR036641">
    <property type="entry name" value="HPT_dom_sf"/>
</dbReference>
<dbReference type="InterPro" id="IPR008207">
    <property type="entry name" value="Sig_transdc_His_kin_Hpt_dom"/>
</dbReference>
<dbReference type="NCBIfam" id="NF008318">
    <property type="entry name" value="PRK11107.1"/>
    <property type="match status" value="1"/>
</dbReference>
<dbReference type="PANTHER" id="PTHR45339">
    <property type="entry name" value="HYBRID SIGNAL TRANSDUCTION HISTIDINE KINASE J"/>
    <property type="match status" value="1"/>
</dbReference>
<dbReference type="InterPro" id="IPR004358">
    <property type="entry name" value="Sig_transdc_His_kin-like_C"/>
</dbReference>
<evidence type="ECO:0000256" key="16">
    <source>
        <dbReference type="PROSITE-ProRule" id="PRU00169"/>
    </source>
</evidence>
<evidence type="ECO:0000256" key="19">
    <source>
        <dbReference type="SAM" id="Phobius"/>
    </source>
</evidence>
<dbReference type="Pfam" id="PF00512">
    <property type="entry name" value="HisKA"/>
    <property type="match status" value="1"/>
</dbReference>
<comment type="caution">
    <text evidence="24">The sequence shown here is derived from an EMBL/GenBank/DDBJ whole genome shotgun (WGS) entry which is preliminary data.</text>
</comment>
<dbReference type="Proteomes" id="UP000664658">
    <property type="component" value="Unassembled WGS sequence"/>
</dbReference>
<evidence type="ECO:0000256" key="12">
    <source>
        <dbReference type="ARBA" id="ARBA00022989"/>
    </source>
</evidence>
<dbReference type="GO" id="GO:0005886">
    <property type="term" value="C:plasma membrane"/>
    <property type="evidence" value="ECO:0007669"/>
    <property type="project" value="UniProtKB-SubCell"/>
</dbReference>
<feature type="transmembrane region" description="Helical" evidence="19">
    <location>
        <begin position="175"/>
        <end position="197"/>
    </location>
</feature>
<keyword evidence="4" id="KW-1003">Cell membrane</keyword>
<evidence type="ECO:0000313" key="25">
    <source>
        <dbReference type="Proteomes" id="UP000664658"/>
    </source>
</evidence>
<feature type="transmembrane region" description="Helical" evidence="19">
    <location>
        <begin position="6"/>
        <end position="31"/>
    </location>
</feature>
<keyword evidence="13" id="KW-0902">Two-component regulatory system</keyword>
<feature type="domain" description="Response regulatory" evidence="21">
    <location>
        <begin position="536"/>
        <end position="648"/>
    </location>
</feature>
<dbReference type="CDD" id="cd06225">
    <property type="entry name" value="HAMP"/>
    <property type="match status" value="1"/>
</dbReference>
<dbReference type="FunFam" id="1.10.287.130:FF:000003">
    <property type="entry name" value="Histidine kinase"/>
    <property type="match status" value="1"/>
</dbReference>
<dbReference type="Gene3D" id="1.20.120.160">
    <property type="entry name" value="HPT domain"/>
    <property type="match status" value="1"/>
</dbReference>
<dbReference type="SUPFAM" id="SSF52172">
    <property type="entry name" value="CheY-like"/>
    <property type="match status" value="2"/>
</dbReference>
<dbReference type="SUPFAM" id="SSF158472">
    <property type="entry name" value="HAMP domain-like"/>
    <property type="match status" value="1"/>
</dbReference>
<comment type="catalytic activity">
    <reaction evidence="1">
        <text>ATP + protein L-histidine = ADP + protein N-phospho-L-histidine.</text>
        <dbReference type="EC" id="2.7.13.3"/>
    </reaction>
</comment>
<dbReference type="InterPro" id="IPR036097">
    <property type="entry name" value="HisK_dim/P_sf"/>
</dbReference>
<dbReference type="Pfam" id="PF02518">
    <property type="entry name" value="HATPase_c"/>
    <property type="match status" value="1"/>
</dbReference>
<keyword evidence="9" id="KW-0547">Nucleotide-binding</keyword>
<dbReference type="CDD" id="cd00088">
    <property type="entry name" value="HPT"/>
    <property type="match status" value="1"/>
</dbReference>
<dbReference type="SUPFAM" id="SSF47226">
    <property type="entry name" value="Histidine-containing phosphotransfer domain, HPT domain"/>
    <property type="match status" value="1"/>
</dbReference>
<dbReference type="InterPro" id="IPR003594">
    <property type="entry name" value="HATPase_dom"/>
</dbReference>
<evidence type="ECO:0000256" key="6">
    <source>
        <dbReference type="ARBA" id="ARBA00022553"/>
    </source>
</evidence>
<evidence type="ECO:0000259" key="22">
    <source>
        <dbReference type="PROSITE" id="PS50885"/>
    </source>
</evidence>
<dbReference type="CDD" id="cd00082">
    <property type="entry name" value="HisKA"/>
    <property type="match status" value="1"/>
</dbReference>
<feature type="domain" description="Histidine kinase" evidence="20">
    <location>
        <begin position="297"/>
        <end position="518"/>
    </location>
</feature>
<dbReference type="InterPro" id="IPR036890">
    <property type="entry name" value="HATPase_C_sf"/>
</dbReference>
<dbReference type="PROSITE" id="PS50894">
    <property type="entry name" value="HPT"/>
    <property type="match status" value="1"/>
</dbReference>
<dbReference type="Gene3D" id="6.10.340.10">
    <property type="match status" value="1"/>
</dbReference>
<feature type="modified residue" description="Phosphohistidine" evidence="15">
    <location>
        <position position="888"/>
    </location>
</feature>
<dbReference type="CDD" id="cd16922">
    <property type="entry name" value="HATPase_EvgS-ArcB-TorS-like"/>
    <property type="match status" value="1"/>
</dbReference>
<evidence type="ECO:0000256" key="8">
    <source>
        <dbReference type="ARBA" id="ARBA00022692"/>
    </source>
</evidence>
<dbReference type="PROSITE" id="PS50110">
    <property type="entry name" value="RESPONSE_REGULATORY"/>
    <property type="match status" value="2"/>
</dbReference>
<evidence type="ECO:0000256" key="1">
    <source>
        <dbReference type="ARBA" id="ARBA00000085"/>
    </source>
</evidence>
<dbReference type="InterPro" id="IPR005467">
    <property type="entry name" value="His_kinase_dom"/>
</dbReference>
<proteinExistence type="predicted"/>
<evidence type="ECO:0000256" key="9">
    <source>
        <dbReference type="ARBA" id="ARBA00022741"/>
    </source>
</evidence>
<feature type="domain" description="HPt" evidence="23">
    <location>
        <begin position="849"/>
        <end position="945"/>
    </location>
</feature>
<accession>A0A8I2B5H4</accession>
<evidence type="ECO:0000313" key="24">
    <source>
        <dbReference type="EMBL" id="MBO1108970.1"/>
    </source>
</evidence>
<dbReference type="Gene3D" id="3.30.565.10">
    <property type="entry name" value="Histidine kinase-like ATPase, C-terminal domain"/>
    <property type="match status" value="1"/>
</dbReference>
<dbReference type="GO" id="GO:0005524">
    <property type="term" value="F:ATP binding"/>
    <property type="evidence" value="ECO:0007669"/>
    <property type="project" value="UniProtKB-KW"/>
</dbReference>
<keyword evidence="8 19" id="KW-0812">Transmembrane</keyword>
<keyword evidence="12 19" id="KW-1133">Transmembrane helix</keyword>
<dbReference type="FunFam" id="3.30.565.10:FF:000010">
    <property type="entry name" value="Sensor histidine kinase RcsC"/>
    <property type="match status" value="1"/>
</dbReference>
<dbReference type="CDD" id="cd17546">
    <property type="entry name" value="REC_hyHK_CKI1_RcsC-like"/>
    <property type="match status" value="1"/>
</dbReference>
<dbReference type="EC" id="2.7.13.3" evidence="3"/>
<dbReference type="SUPFAM" id="SSF47384">
    <property type="entry name" value="Homodimeric domain of signal transducing histidine kinase"/>
    <property type="match status" value="1"/>
</dbReference>
<dbReference type="InterPro" id="IPR011006">
    <property type="entry name" value="CheY-like_superfamily"/>
</dbReference>
<evidence type="ECO:0000259" key="23">
    <source>
        <dbReference type="PROSITE" id="PS50894"/>
    </source>
</evidence>
<dbReference type="InterPro" id="IPR003661">
    <property type="entry name" value="HisK_dim/P_dom"/>
</dbReference>
<comment type="subcellular location">
    <subcellularLocation>
        <location evidence="2">Cell inner membrane</location>
        <topology evidence="2">Multi-pass membrane protein</topology>
    </subcellularLocation>
</comment>
<name>A0A8I2B5H4_PLESH</name>
<feature type="compositionally biased region" description="Polar residues" evidence="18">
    <location>
        <begin position="787"/>
        <end position="802"/>
    </location>
</feature>
<evidence type="ECO:0000259" key="21">
    <source>
        <dbReference type="PROSITE" id="PS50110"/>
    </source>
</evidence>
<evidence type="ECO:0000256" key="15">
    <source>
        <dbReference type="PROSITE-ProRule" id="PRU00110"/>
    </source>
</evidence>
<keyword evidence="10 24" id="KW-0418">Kinase</keyword>
<dbReference type="Gene3D" id="3.40.50.2300">
    <property type="match status" value="2"/>
</dbReference>
<dbReference type="Pfam" id="PF09984">
    <property type="entry name" value="sCache_4"/>
    <property type="match status" value="1"/>
</dbReference>
<dbReference type="PRINTS" id="PR00344">
    <property type="entry name" value="BCTRLSENSOR"/>
</dbReference>
<keyword evidence="14 19" id="KW-0472">Membrane</keyword>
<evidence type="ECO:0000256" key="14">
    <source>
        <dbReference type="ARBA" id="ARBA00023136"/>
    </source>
</evidence>
<evidence type="ECO:0000256" key="18">
    <source>
        <dbReference type="SAM" id="MobiDB-lite"/>
    </source>
</evidence>
<dbReference type="InterPro" id="IPR019247">
    <property type="entry name" value="Histidine_kinase_BarA_N"/>
</dbReference>
<dbReference type="PROSITE" id="PS50109">
    <property type="entry name" value="HIS_KIN"/>
    <property type="match status" value="1"/>
</dbReference>
<dbReference type="EMBL" id="JAFNAA010000013">
    <property type="protein sequence ID" value="MBO1108970.1"/>
    <property type="molecule type" value="Genomic_DNA"/>
</dbReference>